<protein>
    <recommendedName>
        <fullName evidence="2">N-acetylglucosaminylphosphatidylinositol deacetylase</fullName>
        <ecNumber evidence="2">3.5.1.89</ecNumber>
    </recommendedName>
</protein>
<dbReference type="PANTHER" id="PTHR12993">
    <property type="entry name" value="N-ACETYLGLUCOSAMINYL-PHOSPHATIDYLINOSITOL DE-N-ACETYLASE-RELATED"/>
    <property type="match status" value="1"/>
</dbReference>
<gene>
    <name evidence="5" type="ORF">ETH_00002805</name>
</gene>
<dbReference type="Pfam" id="PF02585">
    <property type="entry name" value="PIG-L"/>
    <property type="match status" value="1"/>
</dbReference>
<feature type="region of interest" description="Disordered" evidence="3">
    <location>
        <begin position="1"/>
        <end position="51"/>
    </location>
</feature>
<evidence type="ECO:0000313" key="6">
    <source>
        <dbReference type="Proteomes" id="UP000030747"/>
    </source>
</evidence>
<organism evidence="5 6">
    <name type="scientific">Eimeria tenella</name>
    <name type="common">Coccidian parasite</name>
    <dbReference type="NCBI Taxonomy" id="5802"/>
    <lineage>
        <taxon>Eukaryota</taxon>
        <taxon>Sar</taxon>
        <taxon>Alveolata</taxon>
        <taxon>Apicomplexa</taxon>
        <taxon>Conoidasida</taxon>
        <taxon>Coccidia</taxon>
        <taxon>Eucoccidiorida</taxon>
        <taxon>Eimeriorina</taxon>
        <taxon>Eimeriidae</taxon>
        <taxon>Eimeria</taxon>
    </lineage>
</organism>
<dbReference type="InterPro" id="IPR024078">
    <property type="entry name" value="LmbE-like_dom_sf"/>
</dbReference>
<dbReference type="OrthoDB" id="440160at2759"/>
<dbReference type="GO" id="GO:0006506">
    <property type="term" value="P:GPI anchor biosynthetic process"/>
    <property type="evidence" value="ECO:0007669"/>
    <property type="project" value="UniProtKB-UniPathway"/>
</dbReference>
<keyword evidence="4" id="KW-0812">Transmembrane</keyword>
<dbReference type="VEuPathDB" id="ToxoDB:ETH2_1540800"/>
<dbReference type="GeneID" id="25249774"/>
<dbReference type="GO" id="GO:0005783">
    <property type="term" value="C:endoplasmic reticulum"/>
    <property type="evidence" value="ECO:0007669"/>
    <property type="project" value="TreeGrafter"/>
</dbReference>
<dbReference type="Gene3D" id="3.40.50.10320">
    <property type="entry name" value="LmbE-like"/>
    <property type="match status" value="1"/>
</dbReference>
<accession>U6KUI6</accession>
<dbReference type="GO" id="GO:0000225">
    <property type="term" value="F:N-acetylglucosaminylphosphatidylinositol deacetylase activity"/>
    <property type="evidence" value="ECO:0007669"/>
    <property type="project" value="UniProtKB-EC"/>
</dbReference>
<evidence type="ECO:0000256" key="1">
    <source>
        <dbReference type="ARBA" id="ARBA00006066"/>
    </source>
</evidence>
<reference evidence="5" key="2">
    <citation type="submission" date="2013-10" db="EMBL/GenBank/DDBJ databases">
        <authorList>
            <person name="Aslett M."/>
        </authorList>
    </citation>
    <scope>NUCLEOTIDE SEQUENCE [LARGE SCALE GENOMIC DNA]</scope>
    <source>
        <strain evidence="5">Houghton</strain>
    </source>
</reference>
<dbReference type="OMA" id="YNARLAH"/>
<sequence length="554" mass="61207">MASAAAESSKRAAAEDLATAPTADTSPAVPDASNSSSSSNSSRSSSSRSSSSHNYGVALGAVGAAVSVTLLQYLPRLLSAEGRQALRAALAGAGSSDWFLLFCCSIFFCGCIGSILYNAHLAHNCRLERFVAALVRQQRRQQQQLLLQQQPLPEQQQQLQDRNAQQREQLEQQQQQQHPHGEDSECCCCDEEEDRIGVLFVTAHPDDESMFFAPSISLFASSKERFEVFVLCLSTGDYEGLGSVRSAELAAAAAAFCVPKENFVCLDEKEMKDGWTKWDSKAVCAAVKSFVEKRKQIQVIFSFDELGVSRHPNHCSVYEGLRLYNAEILETCKEQQKQHQQQRKQEHKQQQQQQLQLRKDEAQADSEAGTQRKSRQQEAEDEQQQREQQQMQDMQLLPSVFIFSLQSYGLLRKYSGVLNLIPATIDANNKGVDVAACVTPRASVRGMLCHSSQLVWFRWLFVLFSSSDTCKGGQLKQPYQGHAIASFSPAAAALAAASSVTAVAPFLSIFHLTVTRSLPGTKGCLYGDTAQLLVLENQQQQQQRQQLVQLQPAL</sequence>
<dbReference type="Proteomes" id="UP000030747">
    <property type="component" value="Unassembled WGS sequence"/>
</dbReference>
<evidence type="ECO:0000313" key="5">
    <source>
        <dbReference type="EMBL" id="CDJ41621.1"/>
    </source>
</evidence>
<evidence type="ECO:0000256" key="4">
    <source>
        <dbReference type="SAM" id="Phobius"/>
    </source>
</evidence>
<evidence type="ECO:0000256" key="3">
    <source>
        <dbReference type="SAM" id="MobiDB-lite"/>
    </source>
</evidence>
<proteinExistence type="inferred from homology"/>
<dbReference type="PANTHER" id="PTHR12993:SF11">
    <property type="entry name" value="N-ACETYLGLUCOSAMINYL-PHOSPHATIDYLINOSITOL DE-N-ACETYLASE"/>
    <property type="match status" value="1"/>
</dbReference>
<dbReference type="InterPro" id="IPR003737">
    <property type="entry name" value="GlcNAc_PI_deacetylase-related"/>
</dbReference>
<keyword evidence="4" id="KW-0472">Membrane</keyword>
<dbReference type="AlphaFoldDB" id="U6KUI6"/>
<feature type="transmembrane region" description="Helical" evidence="4">
    <location>
        <begin position="98"/>
        <end position="119"/>
    </location>
</feature>
<feature type="compositionally biased region" description="Low complexity" evidence="3">
    <location>
        <begin position="15"/>
        <end position="25"/>
    </location>
</feature>
<feature type="transmembrane region" description="Helical" evidence="4">
    <location>
        <begin position="55"/>
        <end position="74"/>
    </location>
</feature>
<evidence type="ECO:0000256" key="2">
    <source>
        <dbReference type="ARBA" id="ARBA00012176"/>
    </source>
</evidence>
<dbReference type="EC" id="3.5.1.89" evidence="2"/>
<reference evidence="5" key="1">
    <citation type="submission" date="2013-10" db="EMBL/GenBank/DDBJ databases">
        <title>Genomic analysis of the causative agents of coccidiosis in chickens.</title>
        <authorList>
            <person name="Reid A.J."/>
            <person name="Blake D."/>
            <person name="Billington K."/>
            <person name="Browne H."/>
            <person name="Dunn M."/>
            <person name="Hung S."/>
            <person name="Kawahara F."/>
            <person name="Miranda-Saavedra D."/>
            <person name="Mourier T."/>
            <person name="Nagra H."/>
            <person name="Otto T.D."/>
            <person name="Rawlings N."/>
            <person name="Sanchez A."/>
            <person name="Sanders M."/>
            <person name="Subramaniam C."/>
            <person name="Tay Y."/>
            <person name="Dear P."/>
            <person name="Doerig C."/>
            <person name="Gruber A."/>
            <person name="Parkinson J."/>
            <person name="Shirley M."/>
            <person name="Wan K.L."/>
            <person name="Berriman M."/>
            <person name="Tomley F."/>
            <person name="Pain A."/>
        </authorList>
    </citation>
    <scope>NUCLEOTIDE SEQUENCE [LARGE SCALE GENOMIC DNA]</scope>
    <source>
        <strain evidence="5">Houghton</strain>
    </source>
</reference>
<dbReference type="VEuPathDB" id="ToxoDB:ETH_00002805"/>
<feature type="region of interest" description="Disordered" evidence="3">
    <location>
        <begin position="339"/>
        <end position="390"/>
    </location>
</feature>
<comment type="similarity">
    <text evidence="1">Belongs to the PIGL family.</text>
</comment>
<dbReference type="EMBL" id="HG675649">
    <property type="protein sequence ID" value="CDJ41621.1"/>
    <property type="molecule type" value="Genomic_DNA"/>
</dbReference>
<feature type="region of interest" description="Disordered" evidence="3">
    <location>
        <begin position="156"/>
        <end position="182"/>
    </location>
</feature>
<dbReference type="UniPathway" id="UPA00196"/>
<feature type="compositionally biased region" description="Low complexity" evidence="3">
    <location>
        <begin position="33"/>
        <end position="51"/>
    </location>
</feature>
<dbReference type="GO" id="GO:0016020">
    <property type="term" value="C:membrane"/>
    <property type="evidence" value="ECO:0007669"/>
    <property type="project" value="GOC"/>
</dbReference>
<keyword evidence="6" id="KW-1185">Reference proteome</keyword>
<dbReference type="SUPFAM" id="SSF102588">
    <property type="entry name" value="LmbE-like"/>
    <property type="match status" value="1"/>
</dbReference>
<feature type="compositionally biased region" description="Basic and acidic residues" evidence="3">
    <location>
        <begin position="339"/>
        <end position="349"/>
    </location>
</feature>
<keyword evidence="4" id="KW-1133">Transmembrane helix</keyword>
<dbReference type="RefSeq" id="XP_013232371.1">
    <property type="nucleotide sequence ID" value="XM_013376917.1"/>
</dbReference>
<name>U6KUI6_EIMTE</name>